<accession>A0A6J6CEJ5</accession>
<dbReference type="AlphaFoldDB" id="A0A6J6CEJ5"/>
<feature type="compositionally biased region" description="Basic and acidic residues" evidence="1">
    <location>
        <begin position="1"/>
        <end position="16"/>
    </location>
</feature>
<organism evidence="2">
    <name type="scientific">freshwater metagenome</name>
    <dbReference type="NCBI Taxonomy" id="449393"/>
    <lineage>
        <taxon>unclassified sequences</taxon>
        <taxon>metagenomes</taxon>
        <taxon>ecological metagenomes</taxon>
    </lineage>
</organism>
<evidence type="ECO:0000256" key="1">
    <source>
        <dbReference type="SAM" id="MobiDB-lite"/>
    </source>
</evidence>
<sequence length="94" mass="10691">MERSRQAFERADREFSHPAAEPSLDELRSDLARAIGDFANQNFADKYGPLVGSVVENSAEQILREFEINGVKAKHEAEFVIRELMDRIIRGISK</sequence>
<proteinExistence type="predicted"/>
<dbReference type="EMBL" id="CAEZSV010000045">
    <property type="protein sequence ID" value="CAB4549724.1"/>
    <property type="molecule type" value="Genomic_DNA"/>
</dbReference>
<protein>
    <submittedName>
        <fullName evidence="2">Unannotated protein</fullName>
    </submittedName>
</protein>
<evidence type="ECO:0000313" key="2">
    <source>
        <dbReference type="EMBL" id="CAB4549724.1"/>
    </source>
</evidence>
<feature type="region of interest" description="Disordered" evidence="1">
    <location>
        <begin position="1"/>
        <end position="22"/>
    </location>
</feature>
<name>A0A6J6CEJ5_9ZZZZ</name>
<reference evidence="2" key="1">
    <citation type="submission" date="2020-05" db="EMBL/GenBank/DDBJ databases">
        <authorList>
            <person name="Chiriac C."/>
            <person name="Salcher M."/>
            <person name="Ghai R."/>
            <person name="Kavagutti S V."/>
        </authorList>
    </citation>
    <scope>NUCLEOTIDE SEQUENCE</scope>
</reference>
<gene>
    <name evidence="2" type="ORF">UFOPK1506_00366</name>
</gene>